<reference evidence="3 4" key="1">
    <citation type="journal article" date="2016" name="Microbes Environ.">
        <title>Phylogenetically diverse aerobic anoxygenic phototrophic bacteria isolated from epilithic biofilms in Tama river, Japan.</title>
        <authorList>
            <person name="Hirose S."/>
            <person name="Matsuura K."/>
            <person name="Haruta S."/>
        </authorList>
    </citation>
    <scope>NUCLEOTIDE SEQUENCE [LARGE SCALE GENOMIC DNA]</scope>
    <source>
        <strain evidence="3 4">S08</strain>
    </source>
</reference>
<evidence type="ECO:0000256" key="2">
    <source>
        <dbReference type="SAM" id="SignalP"/>
    </source>
</evidence>
<evidence type="ECO:0008006" key="5">
    <source>
        <dbReference type="Google" id="ProtNLM"/>
    </source>
</evidence>
<feature type="signal peptide" evidence="2">
    <location>
        <begin position="1"/>
        <end position="23"/>
    </location>
</feature>
<name>A0ABN6P2Q7_9PROT</name>
<feature type="chain" id="PRO_5045901275" description="DUF1499 domain-containing protein" evidence="2">
    <location>
        <begin position="24"/>
        <end position="146"/>
    </location>
</feature>
<accession>A0ABN6P2Q7</accession>
<protein>
    <recommendedName>
        <fullName evidence="5">DUF1499 domain-containing protein</fullName>
    </recommendedName>
</protein>
<feature type="compositionally biased region" description="Polar residues" evidence="1">
    <location>
        <begin position="21"/>
        <end position="35"/>
    </location>
</feature>
<evidence type="ECO:0000313" key="3">
    <source>
        <dbReference type="EMBL" id="BDG72681.1"/>
    </source>
</evidence>
<evidence type="ECO:0000256" key="1">
    <source>
        <dbReference type="SAM" id="MobiDB-lite"/>
    </source>
</evidence>
<gene>
    <name evidence="3" type="ORF">Rmf_26100</name>
</gene>
<keyword evidence="2" id="KW-0732">Signal</keyword>
<dbReference type="EMBL" id="AP025637">
    <property type="protein sequence ID" value="BDG72681.1"/>
    <property type="molecule type" value="Genomic_DNA"/>
</dbReference>
<sequence length="146" mass="15982">MQNRVAMAVAAMLLASSLPSTHGANGARAQSSPQPTAVCEGERPRTAHPPDIAAIWRGSRNTRAGRLETALREGFMCRDPAALVEILRTHGFHCGSIPWMNNQTVDVCTINDRRLLVGNARTSVRIENDLGLVRRITVSEILTDWL</sequence>
<dbReference type="Proteomes" id="UP000831327">
    <property type="component" value="Chromosome"/>
</dbReference>
<keyword evidence="4" id="KW-1185">Reference proteome</keyword>
<evidence type="ECO:0000313" key="4">
    <source>
        <dbReference type="Proteomes" id="UP000831327"/>
    </source>
</evidence>
<organism evidence="3 4">
    <name type="scientific">Roseomonas fluvialis</name>
    <dbReference type="NCBI Taxonomy" id="1750527"/>
    <lineage>
        <taxon>Bacteria</taxon>
        <taxon>Pseudomonadati</taxon>
        <taxon>Pseudomonadota</taxon>
        <taxon>Alphaproteobacteria</taxon>
        <taxon>Acetobacterales</taxon>
        <taxon>Roseomonadaceae</taxon>
        <taxon>Roseomonas</taxon>
    </lineage>
</organism>
<proteinExistence type="predicted"/>
<feature type="region of interest" description="Disordered" evidence="1">
    <location>
        <begin position="21"/>
        <end position="45"/>
    </location>
</feature>